<dbReference type="InterPro" id="IPR036523">
    <property type="entry name" value="SurE-like_sf"/>
</dbReference>
<dbReference type="InterPro" id="IPR027746">
    <property type="entry name" value="TTL"/>
</dbReference>
<evidence type="ECO:0000259" key="1">
    <source>
        <dbReference type="Pfam" id="PF01975"/>
    </source>
</evidence>
<feature type="domain" description="Survival protein SurE-like phosphatase/nucleotidase" evidence="1">
    <location>
        <begin position="15"/>
        <end position="192"/>
    </location>
</feature>
<sequence length="261" mass="27569">MRSGVTLASTTKPTVLLTNDDGPDSPFFKAWVPFVRDTLGWKCFVCLPAKPESFVSKSVAKGPLAVDTVRERVWHVHGPPASAANIALHHLAPDCDFVVSGPNVGHNAGRASLLSSGTVGAAMEGVLAGRKAVAISFPFFNGFNNWSEEEVADAVQAAGDVTADLWRNWEAGADMYNVNVPLGHANATLGARRTVLRTGVGSASYSSLYKPSSEDASMYEWGPEGLRVFQIETPEAGSDVAAIKEGHVSVTPLRAGFLSGT</sequence>
<proteinExistence type="predicted"/>
<dbReference type="NCBIfam" id="TIGR00087">
    <property type="entry name" value="surE"/>
    <property type="match status" value="1"/>
</dbReference>
<dbReference type="Proteomes" id="UP001445335">
    <property type="component" value="Unassembled WGS sequence"/>
</dbReference>
<dbReference type="PANTHER" id="PTHR47551:SF1">
    <property type="entry name" value="TUBULIN--TYROSINE LIGASE PBY1-RELATED"/>
    <property type="match status" value="1"/>
</dbReference>
<keyword evidence="3" id="KW-1185">Reference proteome</keyword>
<dbReference type="Gene3D" id="3.40.1210.10">
    <property type="entry name" value="Survival protein SurE-like phosphatase/nucleotidase"/>
    <property type="match status" value="1"/>
</dbReference>
<dbReference type="InterPro" id="IPR002828">
    <property type="entry name" value="SurE-like_Pase/nucleotidase"/>
</dbReference>
<dbReference type="EMBL" id="JALJOU010000063">
    <property type="protein sequence ID" value="KAK9826760.1"/>
    <property type="molecule type" value="Genomic_DNA"/>
</dbReference>
<gene>
    <name evidence="2" type="ORF">WJX81_006820</name>
</gene>
<comment type="caution">
    <text evidence="2">The sequence shown here is derived from an EMBL/GenBank/DDBJ whole genome shotgun (WGS) entry which is preliminary data.</text>
</comment>
<evidence type="ECO:0000313" key="3">
    <source>
        <dbReference type="Proteomes" id="UP001445335"/>
    </source>
</evidence>
<evidence type="ECO:0000313" key="2">
    <source>
        <dbReference type="EMBL" id="KAK9826760.1"/>
    </source>
</evidence>
<dbReference type="PANTHER" id="PTHR47551">
    <property type="entry name" value="TUBULIN--TYROSINE LIGASE PBY1-RELATED"/>
    <property type="match status" value="1"/>
</dbReference>
<dbReference type="GO" id="GO:0016787">
    <property type="term" value="F:hydrolase activity"/>
    <property type="evidence" value="ECO:0007669"/>
    <property type="project" value="InterPro"/>
</dbReference>
<dbReference type="SUPFAM" id="SSF64167">
    <property type="entry name" value="SurE-like"/>
    <property type="match status" value="1"/>
</dbReference>
<name>A0AAW1QZS5_9CHLO</name>
<dbReference type="GO" id="GO:0000932">
    <property type="term" value="C:P-body"/>
    <property type="evidence" value="ECO:0007669"/>
    <property type="project" value="TreeGrafter"/>
</dbReference>
<dbReference type="Pfam" id="PF01975">
    <property type="entry name" value="SurE"/>
    <property type="match status" value="1"/>
</dbReference>
<reference evidence="2 3" key="1">
    <citation type="journal article" date="2024" name="Nat. Commun.">
        <title>Phylogenomics reveals the evolutionary origins of lichenization in chlorophyte algae.</title>
        <authorList>
            <person name="Puginier C."/>
            <person name="Libourel C."/>
            <person name="Otte J."/>
            <person name="Skaloud P."/>
            <person name="Haon M."/>
            <person name="Grisel S."/>
            <person name="Petersen M."/>
            <person name="Berrin J.G."/>
            <person name="Delaux P.M."/>
            <person name="Dal Grande F."/>
            <person name="Keller J."/>
        </authorList>
    </citation>
    <scope>NUCLEOTIDE SEQUENCE [LARGE SCALE GENOMIC DNA]</scope>
    <source>
        <strain evidence="2 3">SAG 245.80</strain>
    </source>
</reference>
<organism evidence="2 3">
    <name type="scientific">Elliptochloris bilobata</name>
    <dbReference type="NCBI Taxonomy" id="381761"/>
    <lineage>
        <taxon>Eukaryota</taxon>
        <taxon>Viridiplantae</taxon>
        <taxon>Chlorophyta</taxon>
        <taxon>core chlorophytes</taxon>
        <taxon>Trebouxiophyceae</taxon>
        <taxon>Trebouxiophyceae incertae sedis</taxon>
        <taxon>Elliptochloris clade</taxon>
        <taxon>Elliptochloris</taxon>
    </lineage>
</organism>
<dbReference type="AlphaFoldDB" id="A0AAW1QZS5"/>
<accession>A0AAW1QZS5</accession>
<protein>
    <recommendedName>
        <fullName evidence="1">Survival protein SurE-like phosphatase/nucleotidase domain-containing protein</fullName>
    </recommendedName>
</protein>